<sequence>MTAPVPLATAVVGCGVIGRTHVDAILGLDRLRLSALVDPVAERADALAATVEERTGVRPAAHSSIGDALAGPGRPDLLVLATPSGMHVDQAIEGLEGGAHVLVEKPLDVDVRRARRLAAVARVAAGRGQVCSIVSQHRFDPSSQAVRRAIAGGELGRLTSAVASVSWWRSQAYYDSGDWRGTWALDGGGALMNQGVHTLDLLLWFLGRPVTVSAEFGLLAHEGVEVEDTVVATLVFESGALAVLHATTAAYPGLTARVQVLGERGSAVIDADRLEYFHAAGDDGDGASPAMGRRGGGNQAERHRDPAEPALAGIAAAPVTRGHLRQYLDLLAAVDGAGAPGVTVDDALLALATVRAVYVSATTGEKVAVADVLGGRFDDVAPAVTRPVTV</sequence>
<dbReference type="Gene3D" id="3.40.50.720">
    <property type="entry name" value="NAD(P)-binding Rossmann-like Domain"/>
    <property type="match status" value="1"/>
</dbReference>
<dbReference type="PANTHER" id="PTHR43249:SF1">
    <property type="entry name" value="D-GLUCOSIDE 3-DEHYDROGENASE"/>
    <property type="match status" value="1"/>
</dbReference>
<protein>
    <submittedName>
        <fullName evidence="4">Putative dehydrogenase</fullName>
    </submittedName>
</protein>
<dbReference type="Proteomes" id="UP000315677">
    <property type="component" value="Unassembled WGS sequence"/>
</dbReference>
<dbReference type="PANTHER" id="PTHR43249">
    <property type="entry name" value="UDP-N-ACETYL-2-AMINO-2-DEOXY-D-GLUCURONATE OXIDASE"/>
    <property type="match status" value="1"/>
</dbReference>
<gene>
    <name evidence="4" type="ORF">FB558_7495</name>
</gene>
<dbReference type="InterPro" id="IPR036291">
    <property type="entry name" value="NAD(P)-bd_dom_sf"/>
</dbReference>
<dbReference type="Pfam" id="PF22725">
    <property type="entry name" value="GFO_IDH_MocA_C3"/>
    <property type="match status" value="1"/>
</dbReference>
<dbReference type="Pfam" id="PF01408">
    <property type="entry name" value="GFO_IDH_MocA"/>
    <property type="match status" value="1"/>
</dbReference>
<dbReference type="InterPro" id="IPR052515">
    <property type="entry name" value="Gfo/Idh/MocA_Oxidoreductase"/>
</dbReference>
<organism evidence="4 5">
    <name type="scientific">Pseudonocardia kunmingensis</name>
    <dbReference type="NCBI Taxonomy" id="630975"/>
    <lineage>
        <taxon>Bacteria</taxon>
        <taxon>Bacillati</taxon>
        <taxon>Actinomycetota</taxon>
        <taxon>Actinomycetes</taxon>
        <taxon>Pseudonocardiales</taxon>
        <taxon>Pseudonocardiaceae</taxon>
        <taxon>Pseudonocardia</taxon>
    </lineage>
</organism>
<reference evidence="4 5" key="1">
    <citation type="submission" date="2019-06" db="EMBL/GenBank/DDBJ databases">
        <title>Sequencing the genomes of 1000 actinobacteria strains.</title>
        <authorList>
            <person name="Klenk H.-P."/>
        </authorList>
    </citation>
    <scope>NUCLEOTIDE SEQUENCE [LARGE SCALE GENOMIC DNA]</scope>
    <source>
        <strain evidence="4 5">DSM 45301</strain>
    </source>
</reference>
<dbReference type="SUPFAM" id="SSF55347">
    <property type="entry name" value="Glyceraldehyde-3-phosphate dehydrogenase-like, C-terminal domain"/>
    <property type="match status" value="1"/>
</dbReference>
<feature type="domain" description="Gfo/Idh/MocA-like oxidoreductase N-terminal" evidence="2">
    <location>
        <begin position="9"/>
        <end position="123"/>
    </location>
</feature>
<name>A0A543D0K5_9PSEU</name>
<evidence type="ECO:0000313" key="4">
    <source>
        <dbReference type="EMBL" id="TQM02852.1"/>
    </source>
</evidence>
<comment type="caution">
    <text evidence="4">The sequence shown here is derived from an EMBL/GenBank/DDBJ whole genome shotgun (WGS) entry which is preliminary data.</text>
</comment>
<evidence type="ECO:0000259" key="3">
    <source>
        <dbReference type="Pfam" id="PF22725"/>
    </source>
</evidence>
<dbReference type="InterPro" id="IPR055170">
    <property type="entry name" value="GFO_IDH_MocA-like_dom"/>
</dbReference>
<dbReference type="GO" id="GO:0000166">
    <property type="term" value="F:nucleotide binding"/>
    <property type="evidence" value="ECO:0007669"/>
    <property type="project" value="InterPro"/>
</dbReference>
<evidence type="ECO:0000259" key="2">
    <source>
        <dbReference type="Pfam" id="PF01408"/>
    </source>
</evidence>
<dbReference type="RefSeq" id="WP_142062325.1">
    <property type="nucleotide sequence ID" value="NZ_VFPA01000006.1"/>
</dbReference>
<proteinExistence type="predicted"/>
<evidence type="ECO:0000313" key="5">
    <source>
        <dbReference type="Proteomes" id="UP000315677"/>
    </source>
</evidence>
<dbReference type="AlphaFoldDB" id="A0A543D0K5"/>
<dbReference type="Gene3D" id="3.30.360.10">
    <property type="entry name" value="Dihydrodipicolinate Reductase, domain 2"/>
    <property type="match status" value="1"/>
</dbReference>
<feature type="domain" description="GFO/IDH/MocA-like oxidoreductase" evidence="3">
    <location>
        <begin position="144"/>
        <end position="267"/>
    </location>
</feature>
<keyword evidence="5" id="KW-1185">Reference proteome</keyword>
<dbReference type="EMBL" id="VFPA01000006">
    <property type="protein sequence ID" value="TQM02852.1"/>
    <property type="molecule type" value="Genomic_DNA"/>
</dbReference>
<accession>A0A543D0K5</accession>
<dbReference type="SUPFAM" id="SSF51735">
    <property type="entry name" value="NAD(P)-binding Rossmann-fold domains"/>
    <property type="match status" value="1"/>
</dbReference>
<dbReference type="OrthoDB" id="9792085at2"/>
<feature type="region of interest" description="Disordered" evidence="1">
    <location>
        <begin position="282"/>
        <end position="305"/>
    </location>
</feature>
<evidence type="ECO:0000256" key="1">
    <source>
        <dbReference type="SAM" id="MobiDB-lite"/>
    </source>
</evidence>
<dbReference type="InterPro" id="IPR000683">
    <property type="entry name" value="Gfo/Idh/MocA-like_OxRdtase_N"/>
</dbReference>